<dbReference type="GO" id="GO:0043546">
    <property type="term" value="F:molybdopterin cofactor binding"/>
    <property type="evidence" value="ECO:0007669"/>
    <property type="project" value="InterPro"/>
</dbReference>
<dbReference type="SMART" id="SM00926">
    <property type="entry name" value="Molybdop_Fe4S4"/>
    <property type="match status" value="1"/>
</dbReference>
<evidence type="ECO:0000256" key="4">
    <source>
        <dbReference type="ARBA" id="ARBA00022723"/>
    </source>
</evidence>
<dbReference type="InterPro" id="IPR006657">
    <property type="entry name" value="MoPterin_dinucl-bd_dom"/>
</dbReference>
<dbReference type="Gene3D" id="2.40.40.20">
    <property type="match status" value="1"/>
</dbReference>
<dbReference type="Pfam" id="PF01568">
    <property type="entry name" value="Molydop_binding"/>
    <property type="match status" value="1"/>
</dbReference>
<proteinExistence type="inferred from homology"/>
<dbReference type="Gene3D" id="3.30.200.210">
    <property type="match status" value="1"/>
</dbReference>
<keyword evidence="3" id="KW-0500">Molybdenum</keyword>
<evidence type="ECO:0000256" key="1">
    <source>
        <dbReference type="ARBA" id="ARBA00010312"/>
    </source>
</evidence>
<dbReference type="PROSITE" id="PS51669">
    <property type="entry name" value="4FE4S_MOW_BIS_MGD"/>
    <property type="match status" value="1"/>
</dbReference>
<dbReference type="CDD" id="cd02755">
    <property type="entry name" value="MopB_Thiosulfate-R-like"/>
    <property type="match status" value="1"/>
</dbReference>
<dbReference type="PANTHER" id="PTHR43742">
    <property type="entry name" value="TRIMETHYLAMINE-N-OXIDE REDUCTASE"/>
    <property type="match status" value="1"/>
</dbReference>
<evidence type="ECO:0000313" key="10">
    <source>
        <dbReference type="EMBL" id="MQL56547.1"/>
    </source>
</evidence>
<organism evidence="11 12">
    <name type="scientific">Acidianus ambivalens</name>
    <name type="common">Desulfurolobus ambivalens</name>
    <dbReference type="NCBI Taxonomy" id="2283"/>
    <lineage>
        <taxon>Archaea</taxon>
        <taxon>Thermoproteota</taxon>
        <taxon>Thermoprotei</taxon>
        <taxon>Sulfolobales</taxon>
        <taxon>Sulfolobaceae</taxon>
        <taxon>Acidianus</taxon>
    </lineage>
</organism>
<keyword evidence="4" id="KW-0479">Metal-binding</keyword>
<evidence type="ECO:0000256" key="2">
    <source>
        <dbReference type="ARBA" id="ARBA00022485"/>
    </source>
</evidence>
<accession>A0A650CVX3</accession>
<dbReference type="InterPro" id="IPR006656">
    <property type="entry name" value="Mopterin_OxRdtase"/>
</dbReference>
<dbReference type="PANTHER" id="PTHR43742:SF9">
    <property type="entry name" value="TETRATHIONATE REDUCTASE SUBUNIT A"/>
    <property type="match status" value="1"/>
</dbReference>
<dbReference type="InterPro" id="IPR009010">
    <property type="entry name" value="Asp_de-COase-like_dom_sf"/>
</dbReference>
<dbReference type="SUPFAM" id="SSF50692">
    <property type="entry name" value="ADC-like"/>
    <property type="match status" value="1"/>
</dbReference>
<evidence type="ECO:0000256" key="6">
    <source>
        <dbReference type="ARBA" id="ARBA00023002"/>
    </source>
</evidence>
<evidence type="ECO:0000256" key="3">
    <source>
        <dbReference type="ARBA" id="ARBA00022505"/>
    </source>
</evidence>
<dbReference type="PROSITE" id="PS51318">
    <property type="entry name" value="TAT"/>
    <property type="match status" value="1"/>
</dbReference>
<comment type="similarity">
    <text evidence="1">Belongs to the prokaryotic molybdopterin-containing oxidoreductase family.</text>
</comment>
<keyword evidence="2" id="KW-0004">4Fe-4S</keyword>
<dbReference type="EMBL" id="WHYS01000005">
    <property type="protein sequence ID" value="MQL56547.1"/>
    <property type="molecule type" value="Genomic_DNA"/>
</dbReference>
<evidence type="ECO:0000256" key="7">
    <source>
        <dbReference type="ARBA" id="ARBA00023004"/>
    </source>
</evidence>
<dbReference type="Gene3D" id="3.40.50.740">
    <property type="match status" value="1"/>
</dbReference>
<dbReference type="GeneID" id="42779644"/>
<dbReference type="Pfam" id="PF00384">
    <property type="entry name" value="Molybdopterin"/>
    <property type="match status" value="1"/>
</dbReference>
<dbReference type="GO" id="GO:0016491">
    <property type="term" value="F:oxidoreductase activity"/>
    <property type="evidence" value="ECO:0007669"/>
    <property type="project" value="UniProtKB-KW"/>
</dbReference>
<name>A0A650CVX3_ACIAM</name>
<dbReference type="Proteomes" id="UP000474054">
    <property type="component" value="Unassembled WGS sequence"/>
</dbReference>
<dbReference type="NCBIfam" id="TIGR01409">
    <property type="entry name" value="TAT_signal_seq"/>
    <property type="match status" value="1"/>
</dbReference>
<dbReference type="InterPro" id="IPR019546">
    <property type="entry name" value="TAT_signal_bac_arc"/>
</dbReference>
<dbReference type="EMBL" id="CP045482">
    <property type="protein sequence ID" value="QGR21928.1"/>
    <property type="molecule type" value="Genomic_DNA"/>
</dbReference>
<sequence>MESEKTKHELRISRRDFLKVSAITAAAAAAGYAASKNFVFDIFSPPVNDEQLQPGCTYSYVPNMCGICSSVCDILVNVEQKGNYIRAIEIDGNPLSTLNYGKLCARGRSGTLITYNKDRLKKPLIRTGPKGTWAFKEAEWDEAIQYILQKFKELNVQPWEIVLSGGAIPCANYRPEFIPFTFASQIPTIAGSPMQPCLFGEHLGMNLTIGTFDIHGDELADDFHHSSLIVIWGNNGNPAGIFVNKGSRLGKGLANGAFVIVLDPRQSEAASKADLWIPVKPGSDLAIAMGLIKYLIDNNYYDDYFTRYHTNAPFLVYQENGVYVPYTANYEDGTVQAFYVYDEISQSIVQVPPYTNTNMYSVNGQTIRPALRVQNLTTPDGKQLITVFQALEQAVSQFTIDYVAQIADVDKSLIEEFYFRVGTMRPIDFATGQKGQEGSYTTMWRKAIGIIMALTGNIDVRGGWVYSGDHRENAIQLFQTYTSMVNSGQVKPGILIQRPQVLMSVPVLNLPGQMMQYVATALAFCNPSFWQHGHPGVWCAYNSTLTSQGLKPAAAFALFPDAGIYEAMQGQVQWNGQPYNIKVIMTCCVNPAKNMQESNWKQILQNAFVVMIDIFPMDTALYADVILPDATYIEREEPITARGATTDSGYRRRWQAIPRVYPYTIPELDLFVLLSYKLGFFEQYVTWMANSIGLPADQLIQAMQNEMMPFIQYLEKYGTYPRWGEFVGKAFTDVQSQIIAQKLNTTPEDVLNRLKTEGVITVKTFEDYVQNNERIPWNIPAGLPTGRIEIYSTILYYYVIQNFGYDPTWDPILAYIPPNWNAGYAVTPGQFVQPQPPYNDPTFKPTPPEMFYIEFKIPPIAYIFTTNVPILEAITSNSYHTNIYQFAWINKETAQMLGINEGDWIAIISKLNGAKLIMRAHLTEWIRPDTIGVPEPWGQNNPALTYSTRSLKNFGNKGVTYIWPQSYDPLTGHRMAQQFTVLVRKATPDEISEYTQLAQVQTQDTIPSQENIPGNYST</sequence>
<dbReference type="GO" id="GO:0046872">
    <property type="term" value="F:metal ion binding"/>
    <property type="evidence" value="ECO:0007669"/>
    <property type="project" value="UniProtKB-KW"/>
</dbReference>
<keyword evidence="5" id="KW-0732">Signal</keyword>
<dbReference type="Pfam" id="PF10518">
    <property type="entry name" value="TAT_signal"/>
    <property type="match status" value="1"/>
</dbReference>
<reference evidence="10 13" key="1">
    <citation type="submission" date="2019-10" db="EMBL/GenBank/DDBJ databases">
        <title>Comparative genomics of sulfur disproportionating microorganisms.</title>
        <authorList>
            <person name="Ward L.M."/>
            <person name="Bertran E."/>
            <person name="Johnston D."/>
        </authorList>
    </citation>
    <scope>NUCLEOTIDE SEQUENCE [LARGE SCALE GENOMIC DNA]</scope>
    <source>
        <strain evidence="10 13">DSM 3772</strain>
    </source>
</reference>
<dbReference type="InterPro" id="IPR050612">
    <property type="entry name" value="Prok_Mopterin_Oxidored"/>
</dbReference>
<reference evidence="11 12" key="2">
    <citation type="submission" date="2019-10" db="EMBL/GenBank/DDBJ databases">
        <title>Genome Sequences from Six Type Strain Members of the Archaeal Family Sulfolobaceae: Acidianus ambivalens, Acidianus infernus, Metallosphaera prunae, Stygiolobus azoricus, Sulfolobus metallicus, and Sulfurisphaera ohwakuensis.</title>
        <authorList>
            <person name="Counts J.A."/>
            <person name="Kelly R.M."/>
        </authorList>
    </citation>
    <scope>NUCLEOTIDE SEQUENCE [LARGE SCALE GENOMIC DNA]</scope>
    <source>
        <strain evidence="11 12">LEI 10</strain>
    </source>
</reference>
<dbReference type="Pfam" id="PF04879">
    <property type="entry name" value="Molybdop_Fe4S4"/>
    <property type="match status" value="1"/>
</dbReference>
<evidence type="ECO:0000256" key="8">
    <source>
        <dbReference type="ARBA" id="ARBA00023014"/>
    </source>
</evidence>
<evidence type="ECO:0000313" key="12">
    <source>
        <dbReference type="Proteomes" id="UP000426328"/>
    </source>
</evidence>
<keyword evidence="6" id="KW-0560">Oxidoreductase</keyword>
<dbReference type="RefSeq" id="WP_152943474.1">
    <property type="nucleotide sequence ID" value="NZ_CP045482.1"/>
</dbReference>
<keyword evidence="12" id="KW-1185">Reference proteome</keyword>
<evidence type="ECO:0000313" key="11">
    <source>
        <dbReference type="EMBL" id="QGR21928.1"/>
    </source>
</evidence>
<dbReference type="GO" id="GO:0051539">
    <property type="term" value="F:4 iron, 4 sulfur cluster binding"/>
    <property type="evidence" value="ECO:0007669"/>
    <property type="project" value="UniProtKB-KW"/>
</dbReference>
<feature type="domain" description="4Fe-4S Mo/W bis-MGD-type" evidence="9">
    <location>
        <begin position="58"/>
        <end position="118"/>
    </location>
</feature>
<dbReference type="SUPFAM" id="SSF53706">
    <property type="entry name" value="Formate dehydrogenase/DMSO reductase, domains 1-3"/>
    <property type="match status" value="1"/>
</dbReference>
<evidence type="ECO:0000313" key="13">
    <source>
        <dbReference type="Proteomes" id="UP000474054"/>
    </source>
</evidence>
<dbReference type="KEGG" id="aamb:D1866_07870"/>
<dbReference type="AlphaFoldDB" id="A0A650CVX3"/>
<gene>
    <name evidence="11" type="ORF">D1866_07870</name>
    <name evidence="10" type="ORF">GFB69_12815</name>
</gene>
<evidence type="ECO:0000256" key="5">
    <source>
        <dbReference type="ARBA" id="ARBA00022729"/>
    </source>
</evidence>
<dbReference type="Gene3D" id="3.40.228.10">
    <property type="entry name" value="Dimethylsulfoxide Reductase, domain 2"/>
    <property type="match status" value="2"/>
</dbReference>
<dbReference type="InterPro" id="IPR006311">
    <property type="entry name" value="TAT_signal"/>
</dbReference>
<keyword evidence="7" id="KW-0408">Iron</keyword>
<dbReference type="Proteomes" id="UP000426328">
    <property type="component" value="Chromosome"/>
</dbReference>
<dbReference type="InterPro" id="IPR006963">
    <property type="entry name" value="Mopterin_OxRdtase_4Fe-4S_dom"/>
</dbReference>
<dbReference type="Gene3D" id="3.30.2070.10">
    <property type="entry name" value="Formate dehydrogenase/DMSO reductase"/>
    <property type="match status" value="1"/>
</dbReference>
<evidence type="ECO:0000259" key="9">
    <source>
        <dbReference type="PROSITE" id="PS51669"/>
    </source>
</evidence>
<protein>
    <submittedName>
        <fullName evidence="11">Molybdopterin-dependent oxidoreductase</fullName>
    </submittedName>
</protein>
<keyword evidence="8" id="KW-0411">Iron-sulfur</keyword>
<dbReference type="CDD" id="cd02778">
    <property type="entry name" value="MopB_CT_Thiosulfate-R-like"/>
    <property type="match status" value="1"/>
</dbReference>